<proteinExistence type="predicted"/>
<evidence type="ECO:0000256" key="1">
    <source>
        <dbReference type="SAM" id="Phobius"/>
    </source>
</evidence>
<dbReference type="AlphaFoldDB" id="A0A7W4PLI0"/>
<keyword evidence="4" id="KW-1185">Reference proteome</keyword>
<dbReference type="Proteomes" id="UP000578030">
    <property type="component" value="Unassembled WGS sequence"/>
</dbReference>
<evidence type="ECO:0000313" key="3">
    <source>
        <dbReference type="EMBL" id="MBB2200664.1"/>
    </source>
</evidence>
<keyword evidence="1" id="KW-0472">Membrane</keyword>
<keyword evidence="1" id="KW-1133">Transmembrane helix</keyword>
<reference evidence="3 4" key="1">
    <citation type="submission" date="2020-04" db="EMBL/GenBank/DDBJ databases">
        <title>Description of novel Gluconacetobacter.</title>
        <authorList>
            <person name="Sombolestani A."/>
        </authorList>
    </citation>
    <scope>NUCLEOTIDE SEQUENCE [LARGE SCALE GENOMIC DNA]</scope>
    <source>
        <strain evidence="3 4">LMG 27802</strain>
    </source>
</reference>
<feature type="transmembrane region" description="Helical" evidence="1">
    <location>
        <begin position="7"/>
        <end position="25"/>
    </location>
</feature>
<comment type="caution">
    <text evidence="3">The sequence shown here is derived from an EMBL/GenBank/DDBJ whole genome shotgun (WGS) entry which is preliminary data.</text>
</comment>
<gene>
    <name evidence="3" type="ORF">HLH28_03550</name>
</gene>
<sequence>MVRFFQIAAAGLALFIVFVTLGPLSDRPGTGHPQAERFAAYFILGAFFSLAYPRHRLWVAIGVVAGSIALELGQLAVPGRDAGVPDAIAKALGGMMGIAAISAMAYLGRATRES</sequence>
<evidence type="ECO:0000313" key="4">
    <source>
        <dbReference type="Proteomes" id="UP000578030"/>
    </source>
</evidence>
<dbReference type="RefSeq" id="WP_182954527.1">
    <property type="nucleotide sequence ID" value="NZ_JABEQM010000002.1"/>
</dbReference>
<evidence type="ECO:0000259" key="2">
    <source>
        <dbReference type="Pfam" id="PF04892"/>
    </source>
</evidence>
<dbReference type="InterPro" id="IPR006976">
    <property type="entry name" value="VanZ-like"/>
</dbReference>
<protein>
    <submittedName>
        <fullName evidence="3">VanZ family protein</fullName>
    </submittedName>
</protein>
<accession>A0A7W4PLI0</accession>
<organism evidence="3 4">
    <name type="scientific">Gluconacetobacter tumulisoli</name>
    <dbReference type="NCBI Taxonomy" id="1286189"/>
    <lineage>
        <taxon>Bacteria</taxon>
        <taxon>Pseudomonadati</taxon>
        <taxon>Pseudomonadota</taxon>
        <taxon>Alphaproteobacteria</taxon>
        <taxon>Acetobacterales</taxon>
        <taxon>Acetobacteraceae</taxon>
        <taxon>Gluconacetobacter</taxon>
    </lineage>
</organism>
<feature type="transmembrane region" description="Helical" evidence="1">
    <location>
        <begin position="37"/>
        <end position="52"/>
    </location>
</feature>
<feature type="transmembrane region" description="Helical" evidence="1">
    <location>
        <begin position="88"/>
        <end position="108"/>
    </location>
</feature>
<keyword evidence="1" id="KW-0812">Transmembrane</keyword>
<name>A0A7W4PLI0_9PROT</name>
<dbReference type="Pfam" id="PF04892">
    <property type="entry name" value="VanZ"/>
    <property type="match status" value="1"/>
</dbReference>
<feature type="domain" description="VanZ-like" evidence="2">
    <location>
        <begin position="35"/>
        <end position="102"/>
    </location>
</feature>
<feature type="transmembrane region" description="Helical" evidence="1">
    <location>
        <begin position="57"/>
        <end position="76"/>
    </location>
</feature>
<dbReference type="EMBL" id="JABEQM010000002">
    <property type="protein sequence ID" value="MBB2200664.1"/>
    <property type="molecule type" value="Genomic_DNA"/>
</dbReference>